<protein>
    <submittedName>
        <fullName evidence="1">Uncharacterized protein</fullName>
    </submittedName>
</protein>
<name>A0A5B7K430_PORTR</name>
<gene>
    <name evidence="1" type="ORF">E2C01_100807</name>
</gene>
<reference evidence="1 2" key="1">
    <citation type="submission" date="2019-05" db="EMBL/GenBank/DDBJ databases">
        <title>Another draft genome of Portunus trituberculatus and its Hox gene families provides insights of decapod evolution.</title>
        <authorList>
            <person name="Jeong J.-H."/>
            <person name="Song I."/>
            <person name="Kim S."/>
            <person name="Choi T."/>
            <person name="Kim D."/>
            <person name="Ryu S."/>
            <person name="Kim W."/>
        </authorList>
    </citation>
    <scope>NUCLEOTIDE SEQUENCE [LARGE SCALE GENOMIC DNA]</scope>
    <source>
        <tissue evidence="1">Muscle</tissue>
    </source>
</reference>
<evidence type="ECO:0000313" key="2">
    <source>
        <dbReference type="Proteomes" id="UP000324222"/>
    </source>
</evidence>
<sequence>MSQKLVLTIVEDVSRCFRESALETRVTDTRVILTRERVIQVFIIMKAVNNSLPTALHLNDSNASERQK</sequence>
<evidence type="ECO:0000313" key="1">
    <source>
        <dbReference type="EMBL" id="MPD05082.1"/>
    </source>
</evidence>
<dbReference type="AlphaFoldDB" id="A0A5B7K430"/>
<keyword evidence="2" id="KW-1185">Reference proteome</keyword>
<dbReference type="EMBL" id="VSRR010144323">
    <property type="protein sequence ID" value="MPD05082.1"/>
    <property type="molecule type" value="Genomic_DNA"/>
</dbReference>
<comment type="caution">
    <text evidence="1">The sequence shown here is derived from an EMBL/GenBank/DDBJ whole genome shotgun (WGS) entry which is preliminary data.</text>
</comment>
<dbReference type="Proteomes" id="UP000324222">
    <property type="component" value="Unassembled WGS sequence"/>
</dbReference>
<organism evidence="1 2">
    <name type="scientific">Portunus trituberculatus</name>
    <name type="common">Swimming crab</name>
    <name type="synonym">Neptunus trituberculatus</name>
    <dbReference type="NCBI Taxonomy" id="210409"/>
    <lineage>
        <taxon>Eukaryota</taxon>
        <taxon>Metazoa</taxon>
        <taxon>Ecdysozoa</taxon>
        <taxon>Arthropoda</taxon>
        <taxon>Crustacea</taxon>
        <taxon>Multicrustacea</taxon>
        <taxon>Malacostraca</taxon>
        <taxon>Eumalacostraca</taxon>
        <taxon>Eucarida</taxon>
        <taxon>Decapoda</taxon>
        <taxon>Pleocyemata</taxon>
        <taxon>Brachyura</taxon>
        <taxon>Eubrachyura</taxon>
        <taxon>Portunoidea</taxon>
        <taxon>Portunidae</taxon>
        <taxon>Portuninae</taxon>
        <taxon>Portunus</taxon>
    </lineage>
</organism>
<proteinExistence type="predicted"/>
<accession>A0A5B7K430</accession>